<proteinExistence type="predicted"/>
<keyword evidence="3" id="KW-1185">Reference proteome</keyword>
<gene>
    <name evidence="2" type="ORF">WG925_21585</name>
</gene>
<name>A0ABU9AIV2_PSEA5</name>
<organism evidence="2 3">
    <name type="scientific">Pseudonocardia alni subsp. carboxydivorans</name>
    <dbReference type="NCBI Taxonomy" id="415010"/>
    <lineage>
        <taxon>Bacteria</taxon>
        <taxon>Bacillati</taxon>
        <taxon>Actinomycetota</taxon>
        <taxon>Actinomycetes</taxon>
        <taxon>Pseudonocardiales</taxon>
        <taxon>Pseudonocardiaceae</taxon>
        <taxon>Pseudonocardia</taxon>
    </lineage>
</organism>
<accession>A0ABU9AIV2</accession>
<reference evidence="2 3" key="1">
    <citation type="submission" date="2024-03" db="EMBL/GenBank/DDBJ databases">
        <title>Draft genome sequence of Pseudonocardia carboxydivorans JCM 14827.</title>
        <authorList>
            <person name="Duangmal K."/>
        </authorList>
    </citation>
    <scope>NUCLEOTIDE SEQUENCE [LARGE SCALE GENOMIC DNA]</scope>
    <source>
        <strain evidence="2 3">JCM 14827</strain>
    </source>
</reference>
<comment type="caution">
    <text evidence="2">The sequence shown here is derived from an EMBL/GenBank/DDBJ whole genome shotgun (WGS) entry which is preliminary data.</text>
</comment>
<protein>
    <recommendedName>
        <fullName evidence="4">HNH endonuclease</fullName>
    </recommendedName>
</protein>
<evidence type="ECO:0008006" key="4">
    <source>
        <dbReference type="Google" id="ProtNLM"/>
    </source>
</evidence>
<sequence>MRKELEIRLCERCWTPIPPDRACLVAAHPKPGRPLLRPGRSYRHLRDDPTCTGEQFGPDGGAAA</sequence>
<feature type="region of interest" description="Disordered" evidence="1">
    <location>
        <begin position="34"/>
        <end position="64"/>
    </location>
</feature>
<evidence type="ECO:0000256" key="1">
    <source>
        <dbReference type="SAM" id="MobiDB-lite"/>
    </source>
</evidence>
<evidence type="ECO:0000313" key="2">
    <source>
        <dbReference type="EMBL" id="MEK6466343.1"/>
    </source>
</evidence>
<dbReference type="EMBL" id="JBBPIX010000013">
    <property type="protein sequence ID" value="MEK6466343.1"/>
    <property type="molecule type" value="Genomic_DNA"/>
</dbReference>
<dbReference type="Proteomes" id="UP001367513">
    <property type="component" value="Unassembled WGS sequence"/>
</dbReference>
<dbReference type="RefSeq" id="WP_346104410.1">
    <property type="nucleotide sequence ID" value="NZ_BAAAOD010000035.1"/>
</dbReference>
<evidence type="ECO:0000313" key="3">
    <source>
        <dbReference type="Proteomes" id="UP001367513"/>
    </source>
</evidence>